<dbReference type="AlphaFoldDB" id="A0AAU9C9J0"/>
<keyword evidence="1" id="KW-1133">Transmembrane helix</keyword>
<dbReference type="Pfam" id="PF07963">
    <property type="entry name" value="N_methyl"/>
    <property type="match status" value="1"/>
</dbReference>
<dbReference type="RefSeq" id="WP_286293701.1">
    <property type="nucleotide sequence ID" value="NZ_AP024718.1"/>
</dbReference>
<sequence>MKQETGFTLLEILVAVLVLAIGLLGLAKLQTFGLHNSHSANLRTQATLLAYDITDRMRANRAAYLDATGNYIDPPAGTTTKQCEWNGTAVENCTPTEMAQFDLATWRNTLASNLPSGVGTVCLDATPNDGGDTDGDGIVGATEYACDGAGAVYAVKIWWVDEFDSAGDPVIKHFMTTFQP</sequence>
<keyword evidence="4" id="KW-1185">Reference proteome</keyword>
<dbReference type="Pfam" id="PF22150">
    <property type="entry name" value="Tt1218-like"/>
    <property type="match status" value="1"/>
</dbReference>
<feature type="domain" description="Type IV pilin Tt1218-like" evidence="2">
    <location>
        <begin position="29"/>
        <end position="103"/>
    </location>
</feature>
<evidence type="ECO:0000313" key="3">
    <source>
        <dbReference type="EMBL" id="BCX88541.1"/>
    </source>
</evidence>
<evidence type="ECO:0000256" key="1">
    <source>
        <dbReference type="SAM" id="Phobius"/>
    </source>
</evidence>
<dbReference type="EMBL" id="AP024718">
    <property type="protein sequence ID" value="BCX88541.1"/>
    <property type="molecule type" value="Genomic_DNA"/>
</dbReference>
<feature type="transmembrane region" description="Helical" evidence="1">
    <location>
        <begin position="6"/>
        <end position="27"/>
    </location>
</feature>
<evidence type="ECO:0000259" key="2">
    <source>
        <dbReference type="Pfam" id="PF22150"/>
    </source>
</evidence>
<dbReference type="NCBIfam" id="TIGR02523">
    <property type="entry name" value="type_IV_pilV"/>
    <property type="match status" value="1"/>
</dbReference>
<name>A0AAU9C9J0_9GAMM</name>
<dbReference type="PROSITE" id="PS00409">
    <property type="entry name" value="PROKAR_NTER_METHYL"/>
    <property type="match status" value="1"/>
</dbReference>
<dbReference type="NCBIfam" id="TIGR02532">
    <property type="entry name" value="IV_pilin_GFxxxE"/>
    <property type="match status" value="1"/>
</dbReference>
<accession>A0AAU9C9J0</accession>
<keyword evidence="1" id="KW-0472">Membrane</keyword>
<evidence type="ECO:0000313" key="4">
    <source>
        <dbReference type="Proteomes" id="UP001321450"/>
    </source>
</evidence>
<reference evidence="4" key="1">
    <citation type="journal article" date="2024" name="Int. J. Syst. Evol. Microbiol.">
        <title>Methylomarinovum tepidoasis sp. nov., a moderately thermophilic methanotroph of the family Methylothermaceae isolated from a deep-sea hydrothermal field.</title>
        <authorList>
            <person name="Hirayama H."/>
            <person name="Takaki Y."/>
            <person name="Abe M."/>
            <person name="Miyazaki M."/>
            <person name="Uematsu K."/>
            <person name="Matsui Y."/>
            <person name="Takai K."/>
        </authorList>
    </citation>
    <scope>NUCLEOTIDE SEQUENCE [LARGE SCALE GENOMIC DNA]</scope>
    <source>
        <strain evidence="4">IN45</strain>
    </source>
</reference>
<dbReference type="Proteomes" id="UP001321450">
    <property type="component" value="Chromosome"/>
</dbReference>
<organism evidence="3 4">
    <name type="scientific">Methylomarinovum tepidoasis</name>
    <dbReference type="NCBI Taxonomy" id="2840183"/>
    <lineage>
        <taxon>Bacteria</taxon>
        <taxon>Pseudomonadati</taxon>
        <taxon>Pseudomonadota</taxon>
        <taxon>Gammaproteobacteria</taxon>
        <taxon>Methylococcales</taxon>
        <taxon>Methylothermaceae</taxon>
        <taxon>Methylomarinovum</taxon>
    </lineage>
</organism>
<dbReference type="InterPro" id="IPR013362">
    <property type="entry name" value="Pilus_4_PilV"/>
</dbReference>
<dbReference type="KEGG" id="meiy:MIN45_P0910"/>
<dbReference type="InterPro" id="IPR054402">
    <property type="entry name" value="Tt1218-like_dom"/>
</dbReference>
<gene>
    <name evidence="3" type="ORF">MIN45_P0910</name>
</gene>
<keyword evidence="1" id="KW-0812">Transmembrane</keyword>
<protein>
    <submittedName>
        <fullName evidence="3">Type IV pilus assembly protein PilV</fullName>
    </submittedName>
</protein>
<proteinExistence type="predicted"/>
<dbReference type="InterPro" id="IPR012902">
    <property type="entry name" value="N_methyl_site"/>
</dbReference>